<accession>A0A0E1W386</accession>
<proteinExistence type="predicted"/>
<dbReference type="EMBL" id="CM000832">
    <property type="protein sequence ID" value="EET06756.1"/>
    <property type="molecule type" value="Genomic_DNA"/>
</dbReference>
<name>A0A0E1W386_BURPE</name>
<protein>
    <submittedName>
        <fullName evidence="2">Uncharacterized protein</fullName>
    </submittedName>
</protein>
<feature type="region of interest" description="Disordered" evidence="1">
    <location>
        <begin position="1"/>
        <end position="20"/>
    </location>
</feature>
<dbReference type="Proteomes" id="UP000001812">
    <property type="component" value="Chromosome I"/>
</dbReference>
<evidence type="ECO:0000256" key="1">
    <source>
        <dbReference type="SAM" id="MobiDB-lite"/>
    </source>
</evidence>
<reference evidence="2" key="1">
    <citation type="submission" date="2009-05" db="EMBL/GenBank/DDBJ databases">
        <authorList>
            <person name="Harkins D.M."/>
            <person name="DeShazer D."/>
            <person name="Woods D.E."/>
            <person name="Brinkac L.M."/>
            <person name="Brown K.A."/>
            <person name="Hung G.C."/>
            <person name="Tuanyok A."/>
            <person name="Zhang B."/>
            <person name="Nierman W.C."/>
        </authorList>
    </citation>
    <scope>NUCLEOTIDE SEQUENCE [LARGE SCALE GENOMIC DNA]</scope>
    <source>
        <strain evidence="2">1710a</strain>
    </source>
</reference>
<gene>
    <name evidence="2" type="ORF">BURPS1710A_0102</name>
</gene>
<evidence type="ECO:0000313" key="2">
    <source>
        <dbReference type="EMBL" id="EET06756.1"/>
    </source>
</evidence>
<organism evidence="2">
    <name type="scientific">Burkholderia pseudomallei 1710a</name>
    <dbReference type="NCBI Taxonomy" id="320371"/>
    <lineage>
        <taxon>Bacteria</taxon>
        <taxon>Pseudomonadati</taxon>
        <taxon>Pseudomonadota</taxon>
        <taxon>Betaproteobacteria</taxon>
        <taxon>Burkholderiales</taxon>
        <taxon>Burkholderiaceae</taxon>
        <taxon>Burkholderia</taxon>
        <taxon>pseudomallei group</taxon>
    </lineage>
</organism>
<sequence>MTRRARASRSGARVTRIEGRTGARNRARLALVWHSTIEAAEPRGASAYHR</sequence>
<dbReference type="AlphaFoldDB" id="A0A0E1W386"/>
<dbReference type="HOGENOM" id="CLU_3115543_0_0_4"/>